<comment type="caution">
    <text evidence="1">The sequence shown here is derived from an EMBL/GenBank/DDBJ whole genome shotgun (WGS) entry which is preliminary data.</text>
</comment>
<protein>
    <submittedName>
        <fullName evidence="1">Fimbrial biogenesis outer membrane usher protein</fullName>
    </submittedName>
</protein>
<name>A0A3R9S0T2_ACIBA</name>
<dbReference type="Proteomes" id="UP000280073">
    <property type="component" value="Unassembled WGS sequence"/>
</dbReference>
<proteinExistence type="predicted"/>
<evidence type="ECO:0000313" key="1">
    <source>
        <dbReference type="EMBL" id="RSR23549.1"/>
    </source>
</evidence>
<accession>A0A3R9S0T2</accession>
<sequence length="169" mass="19392">MNEQEQDNNVAQLFLNISINSNPSEDLVAVRQDQDKKLYIRTRDLKTLRLKMDDSISDSQWICLNELKDIRFKYLENEQSLNLQVPPHMMTGYSVDLKGQQITSPQLLKIKPLNAAILNYSLYHTITNDENVFSSSAEGIFNSAIGNFSSGVLYNGNDENSYSHEKWVR</sequence>
<dbReference type="AlphaFoldDB" id="A0A3R9S0T2"/>
<gene>
    <name evidence="1" type="ORF">EA686_27000</name>
</gene>
<evidence type="ECO:0000313" key="2">
    <source>
        <dbReference type="Proteomes" id="UP000280073"/>
    </source>
</evidence>
<dbReference type="EMBL" id="RFDI01002267">
    <property type="protein sequence ID" value="RSR23549.1"/>
    <property type="molecule type" value="Genomic_DNA"/>
</dbReference>
<reference evidence="1 2" key="1">
    <citation type="submission" date="2018-10" db="EMBL/GenBank/DDBJ databases">
        <title>GWAS and RNA-Seq identify cryptic mechanisms of antimicrobial resistance in Acinetobacter baumannii.</title>
        <authorList>
            <person name="Sahl J.W."/>
        </authorList>
    </citation>
    <scope>NUCLEOTIDE SEQUENCE [LARGE SCALE GENOMIC DNA]</scope>
    <source>
        <strain evidence="1 2">TG28175</strain>
    </source>
</reference>
<organism evidence="1 2">
    <name type="scientific">Acinetobacter baumannii</name>
    <dbReference type="NCBI Taxonomy" id="470"/>
    <lineage>
        <taxon>Bacteria</taxon>
        <taxon>Pseudomonadati</taxon>
        <taxon>Pseudomonadota</taxon>
        <taxon>Gammaproteobacteria</taxon>
        <taxon>Moraxellales</taxon>
        <taxon>Moraxellaceae</taxon>
        <taxon>Acinetobacter</taxon>
        <taxon>Acinetobacter calcoaceticus/baumannii complex</taxon>
    </lineage>
</organism>
<feature type="non-terminal residue" evidence="1">
    <location>
        <position position="169"/>
    </location>
</feature>